<dbReference type="Proteomes" id="UP001066276">
    <property type="component" value="Chromosome 11"/>
</dbReference>
<evidence type="ECO:0000313" key="1">
    <source>
        <dbReference type="EMBL" id="KAJ1094317.1"/>
    </source>
</evidence>
<dbReference type="EMBL" id="JANPWB010000015">
    <property type="protein sequence ID" value="KAJ1094317.1"/>
    <property type="molecule type" value="Genomic_DNA"/>
</dbReference>
<evidence type="ECO:0000313" key="2">
    <source>
        <dbReference type="Proteomes" id="UP001066276"/>
    </source>
</evidence>
<gene>
    <name evidence="1" type="ORF">NDU88_007395</name>
</gene>
<reference evidence="1" key="1">
    <citation type="journal article" date="2022" name="bioRxiv">
        <title>Sequencing and chromosome-scale assembly of the giantPleurodeles waltlgenome.</title>
        <authorList>
            <person name="Brown T."/>
            <person name="Elewa A."/>
            <person name="Iarovenko S."/>
            <person name="Subramanian E."/>
            <person name="Araus A.J."/>
            <person name="Petzold A."/>
            <person name="Susuki M."/>
            <person name="Suzuki K.-i.T."/>
            <person name="Hayashi T."/>
            <person name="Toyoda A."/>
            <person name="Oliveira C."/>
            <person name="Osipova E."/>
            <person name="Leigh N.D."/>
            <person name="Simon A."/>
            <person name="Yun M.H."/>
        </authorList>
    </citation>
    <scope>NUCLEOTIDE SEQUENCE</scope>
    <source>
        <strain evidence="1">20211129_DDA</strain>
        <tissue evidence="1">Liver</tissue>
    </source>
</reference>
<organism evidence="1 2">
    <name type="scientific">Pleurodeles waltl</name>
    <name type="common">Iberian ribbed newt</name>
    <dbReference type="NCBI Taxonomy" id="8319"/>
    <lineage>
        <taxon>Eukaryota</taxon>
        <taxon>Metazoa</taxon>
        <taxon>Chordata</taxon>
        <taxon>Craniata</taxon>
        <taxon>Vertebrata</taxon>
        <taxon>Euteleostomi</taxon>
        <taxon>Amphibia</taxon>
        <taxon>Batrachia</taxon>
        <taxon>Caudata</taxon>
        <taxon>Salamandroidea</taxon>
        <taxon>Salamandridae</taxon>
        <taxon>Pleurodelinae</taxon>
        <taxon>Pleurodeles</taxon>
    </lineage>
</organism>
<proteinExistence type="predicted"/>
<protein>
    <submittedName>
        <fullName evidence="1">Uncharacterized protein</fullName>
    </submittedName>
</protein>
<sequence length="138" mass="15073">MFPHESPMSTTLSMFLEAPEVRHPVTKPQCPIQGEAPVSGSLSMFLEAPAVRHPVTKPHCPIQGEVPVSGSLSMFLEAPAVRHMVAKPHCPIQGEVQCPARCQCSWKPQLSGTWWPNLTAPYRERSSVRLAVNVPGSP</sequence>
<keyword evidence="2" id="KW-1185">Reference proteome</keyword>
<dbReference type="AlphaFoldDB" id="A0AAV7LRX5"/>
<name>A0AAV7LRX5_PLEWA</name>
<accession>A0AAV7LRX5</accession>
<comment type="caution">
    <text evidence="1">The sequence shown here is derived from an EMBL/GenBank/DDBJ whole genome shotgun (WGS) entry which is preliminary data.</text>
</comment>